<dbReference type="PANTHER" id="PTHR33446:SF2">
    <property type="entry name" value="PROTEIN TONB"/>
    <property type="match status" value="1"/>
</dbReference>
<evidence type="ECO:0000256" key="5">
    <source>
        <dbReference type="ARBA" id="ARBA00022519"/>
    </source>
</evidence>
<comment type="similarity">
    <text evidence="2">Belongs to the TonB family.</text>
</comment>
<dbReference type="AlphaFoldDB" id="A0A413VL40"/>
<dbReference type="GO" id="GO:0055085">
    <property type="term" value="P:transmembrane transport"/>
    <property type="evidence" value="ECO:0007669"/>
    <property type="project" value="InterPro"/>
</dbReference>
<reference evidence="12 13" key="1">
    <citation type="submission" date="2018-08" db="EMBL/GenBank/DDBJ databases">
        <title>A genome reference for cultivated species of the human gut microbiota.</title>
        <authorList>
            <person name="Zou Y."/>
            <person name="Xue W."/>
            <person name="Luo G."/>
        </authorList>
    </citation>
    <scope>NUCLEOTIDE SEQUENCE [LARGE SCALE GENOMIC DNA]</scope>
    <source>
        <strain evidence="12 13">AM40-30BH</strain>
    </source>
</reference>
<dbReference type="FunFam" id="3.30.1150.10:FF:000002">
    <property type="entry name" value="Energy transducer TonB"/>
    <property type="match status" value="1"/>
</dbReference>
<evidence type="ECO:0000259" key="11">
    <source>
        <dbReference type="PROSITE" id="PS52015"/>
    </source>
</evidence>
<dbReference type="Gene3D" id="3.30.1150.10">
    <property type="match status" value="1"/>
</dbReference>
<keyword evidence="4" id="KW-1003">Cell membrane</keyword>
<comment type="subcellular location">
    <subcellularLocation>
        <location evidence="1">Cell inner membrane</location>
        <topology evidence="1">Single-pass membrane protein</topology>
        <orientation evidence="1">Periplasmic side</orientation>
    </subcellularLocation>
</comment>
<evidence type="ECO:0000256" key="6">
    <source>
        <dbReference type="ARBA" id="ARBA00022692"/>
    </source>
</evidence>
<keyword evidence="5" id="KW-0997">Cell inner membrane</keyword>
<evidence type="ECO:0000256" key="9">
    <source>
        <dbReference type="ARBA" id="ARBA00023136"/>
    </source>
</evidence>
<dbReference type="GeneID" id="69503922"/>
<dbReference type="NCBIfam" id="TIGR01352">
    <property type="entry name" value="tonB_Cterm"/>
    <property type="match status" value="1"/>
</dbReference>
<gene>
    <name evidence="12" type="ORF">DW888_13525</name>
</gene>
<dbReference type="EMBL" id="QSGO01000010">
    <property type="protein sequence ID" value="RHB34214.1"/>
    <property type="molecule type" value="Genomic_DNA"/>
</dbReference>
<keyword evidence="8 10" id="KW-1133">Transmembrane helix</keyword>
<proteinExistence type="inferred from homology"/>
<organism evidence="12 13">
    <name type="scientific">Bacteroides nordii</name>
    <dbReference type="NCBI Taxonomy" id="291645"/>
    <lineage>
        <taxon>Bacteria</taxon>
        <taxon>Pseudomonadati</taxon>
        <taxon>Bacteroidota</taxon>
        <taxon>Bacteroidia</taxon>
        <taxon>Bacteroidales</taxon>
        <taxon>Bacteroidaceae</taxon>
        <taxon>Bacteroides</taxon>
    </lineage>
</organism>
<evidence type="ECO:0000256" key="10">
    <source>
        <dbReference type="SAM" id="Phobius"/>
    </source>
</evidence>
<name>A0A413VL40_9BACE</name>
<dbReference type="InterPro" id="IPR051045">
    <property type="entry name" value="TonB-dependent_transducer"/>
</dbReference>
<keyword evidence="6 10" id="KW-0812">Transmembrane</keyword>
<feature type="domain" description="TonB C-terminal" evidence="11">
    <location>
        <begin position="138"/>
        <end position="228"/>
    </location>
</feature>
<dbReference type="Pfam" id="PF03544">
    <property type="entry name" value="TonB_C"/>
    <property type="match status" value="1"/>
</dbReference>
<evidence type="ECO:0000256" key="1">
    <source>
        <dbReference type="ARBA" id="ARBA00004383"/>
    </source>
</evidence>
<keyword evidence="9 10" id="KW-0472">Membrane</keyword>
<evidence type="ECO:0000256" key="3">
    <source>
        <dbReference type="ARBA" id="ARBA00022448"/>
    </source>
</evidence>
<dbReference type="PROSITE" id="PS52015">
    <property type="entry name" value="TONB_CTD"/>
    <property type="match status" value="1"/>
</dbReference>
<evidence type="ECO:0000313" key="13">
    <source>
        <dbReference type="Proteomes" id="UP000284379"/>
    </source>
</evidence>
<evidence type="ECO:0000313" key="12">
    <source>
        <dbReference type="EMBL" id="RHB34214.1"/>
    </source>
</evidence>
<keyword evidence="3" id="KW-0813">Transport</keyword>
<dbReference type="RefSeq" id="WP_025867451.1">
    <property type="nucleotide sequence ID" value="NZ_CABJFV010000010.1"/>
</dbReference>
<dbReference type="SUPFAM" id="SSF74653">
    <property type="entry name" value="TolA/TonB C-terminal domain"/>
    <property type="match status" value="1"/>
</dbReference>
<dbReference type="InterPro" id="IPR037682">
    <property type="entry name" value="TonB_C"/>
</dbReference>
<sequence>MEVKKSKRAAIESQRGTWLLVGFVVVLAFMFVTFEWTQHDIKVATGSLADEPVFVETLLPITYPEEKLEPPPPPAMKVAELLEIVDDTDLEADAVIIGSEDLRDPVVIKYKPVVVEPENEPVENEIFVLVEKMPAFPGGDGALFQYLNKNIKYPVVPQEQGIQGKVIIQFVVDRDGTITDPVVVRSVDPYLDKEALRVIKAMPKWTPGMQRNQAVRVKYTVPVTFRLQ</sequence>
<dbReference type="GO" id="GO:0098797">
    <property type="term" value="C:plasma membrane protein complex"/>
    <property type="evidence" value="ECO:0007669"/>
    <property type="project" value="TreeGrafter"/>
</dbReference>
<evidence type="ECO:0000256" key="8">
    <source>
        <dbReference type="ARBA" id="ARBA00022989"/>
    </source>
</evidence>
<dbReference type="GO" id="GO:0015031">
    <property type="term" value="P:protein transport"/>
    <property type="evidence" value="ECO:0007669"/>
    <property type="project" value="UniProtKB-KW"/>
</dbReference>
<feature type="transmembrane region" description="Helical" evidence="10">
    <location>
        <begin position="16"/>
        <end position="34"/>
    </location>
</feature>
<protein>
    <submittedName>
        <fullName evidence="12">Energy transducer TonB</fullName>
    </submittedName>
</protein>
<evidence type="ECO:0000256" key="2">
    <source>
        <dbReference type="ARBA" id="ARBA00006555"/>
    </source>
</evidence>
<dbReference type="PANTHER" id="PTHR33446">
    <property type="entry name" value="PROTEIN TONB-RELATED"/>
    <property type="match status" value="1"/>
</dbReference>
<keyword evidence="7" id="KW-0653">Protein transport</keyword>
<dbReference type="Proteomes" id="UP000284379">
    <property type="component" value="Unassembled WGS sequence"/>
</dbReference>
<evidence type="ECO:0000256" key="7">
    <source>
        <dbReference type="ARBA" id="ARBA00022927"/>
    </source>
</evidence>
<dbReference type="InterPro" id="IPR006260">
    <property type="entry name" value="TonB/TolA_C"/>
</dbReference>
<comment type="caution">
    <text evidence="12">The sequence shown here is derived from an EMBL/GenBank/DDBJ whole genome shotgun (WGS) entry which is preliminary data.</text>
</comment>
<evidence type="ECO:0000256" key="4">
    <source>
        <dbReference type="ARBA" id="ARBA00022475"/>
    </source>
</evidence>
<accession>A0A413VL40</accession>
<dbReference type="GO" id="GO:0031992">
    <property type="term" value="F:energy transducer activity"/>
    <property type="evidence" value="ECO:0007669"/>
    <property type="project" value="TreeGrafter"/>
</dbReference>